<organism evidence="1 2">
    <name type="scientific">Morus notabilis</name>
    <dbReference type="NCBI Taxonomy" id="981085"/>
    <lineage>
        <taxon>Eukaryota</taxon>
        <taxon>Viridiplantae</taxon>
        <taxon>Streptophyta</taxon>
        <taxon>Embryophyta</taxon>
        <taxon>Tracheophyta</taxon>
        <taxon>Spermatophyta</taxon>
        <taxon>Magnoliopsida</taxon>
        <taxon>eudicotyledons</taxon>
        <taxon>Gunneridae</taxon>
        <taxon>Pentapetalae</taxon>
        <taxon>rosids</taxon>
        <taxon>fabids</taxon>
        <taxon>Rosales</taxon>
        <taxon>Moraceae</taxon>
        <taxon>Moreae</taxon>
        <taxon>Morus</taxon>
    </lineage>
</organism>
<dbReference type="AlphaFoldDB" id="W9QME5"/>
<protein>
    <submittedName>
        <fullName evidence="1">Uncharacterized protein</fullName>
    </submittedName>
</protein>
<keyword evidence="2" id="KW-1185">Reference proteome</keyword>
<dbReference type="EMBL" id="KE343391">
    <property type="protein sequence ID" value="EXB28588.1"/>
    <property type="molecule type" value="Genomic_DNA"/>
</dbReference>
<reference evidence="2" key="1">
    <citation type="submission" date="2013-01" db="EMBL/GenBank/DDBJ databases">
        <title>Draft Genome Sequence of a Mulberry Tree, Morus notabilis C.K. Schneid.</title>
        <authorList>
            <person name="He N."/>
            <person name="Zhao S."/>
        </authorList>
    </citation>
    <scope>NUCLEOTIDE SEQUENCE</scope>
</reference>
<sequence>METNTQIYFDEWDKAQRTKPGVLHQILCQKLTLSNQIDKSSTKLLLRLLFMGSRVRRVAKCRHRRTPALKGNAQKNLIPLKRMREREEEKNSSY</sequence>
<gene>
    <name evidence="1" type="ORF">L484_009747</name>
</gene>
<evidence type="ECO:0000313" key="1">
    <source>
        <dbReference type="EMBL" id="EXB28588.1"/>
    </source>
</evidence>
<name>W9QME5_9ROSA</name>
<proteinExistence type="predicted"/>
<dbReference type="Proteomes" id="UP000030645">
    <property type="component" value="Unassembled WGS sequence"/>
</dbReference>
<evidence type="ECO:0000313" key="2">
    <source>
        <dbReference type="Proteomes" id="UP000030645"/>
    </source>
</evidence>
<accession>W9QME5</accession>